<evidence type="ECO:0000313" key="2">
    <source>
        <dbReference type="EMBL" id="GEO92022.1"/>
    </source>
</evidence>
<dbReference type="EMBL" id="BJZR01000028">
    <property type="protein sequence ID" value="GEO92022.1"/>
    <property type="molecule type" value="Genomic_DNA"/>
</dbReference>
<keyword evidence="3" id="KW-1185">Reference proteome</keyword>
<evidence type="ECO:0000256" key="1">
    <source>
        <dbReference type="ARBA" id="ARBA00021292"/>
    </source>
</evidence>
<dbReference type="PANTHER" id="PTHR45947">
    <property type="entry name" value="SULFOQUINOVOSYL TRANSFERASE SQD2"/>
    <property type="match status" value="1"/>
</dbReference>
<evidence type="ECO:0000313" key="3">
    <source>
        <dbReference type="Proteomes" id="UP000321155"/>
    </source>
</evidence>
<name>A0ABQ0X3M7_9MICC</name>
<protein>
    <recommendedName>
        <fullName evidence="1">D-inositol 3-phosphate glycosyltransferase</fullName>
    </recommendedName>
</protein>
<comment type="caution">
    <text evidence="2">The sequence shown here is derived from an EMBL/GenBank/DDBJ whole genome shotgun (WGS) entry which is preliminary data.</text>
</comment>
<proteinExistence type="predicted"/>
<dbReference type="CDD" id="cd03801">
    <property type="entry name" value="GT4_PimA-like"/>
    <property type="match status" value="1"/>
</dbReference>
<accession>A0ABQ0X3M7</accession>
<reference evidence="2 3" key="1">
    <citation type="submission" date="2019-07" db="EMBL/GenBank/DDBJ databases">
        <title>Whole genome shotgun sequence of Kocuria flava NBRC 107626.</title>
        <authorList>
            <person name="Hosoyama A."/>
            <person name="Uohara A."/>
            <person name="Ohji S."/>
            <person name="Ichikawa N."/>
        </authorList>
    </citation>
    <scope>NUCLEOTIDE SEQUENCE [LARGE SCALE GENOMIC DNA]</scope>
    <source>
        <strain evidence="2 3">NBRC 107626</strain>
    </source>
</reference>
<dbReference type="PANTHER" id="PTHR45947:SF3">
    <property type="entry name" value="SULFOQUINOVOSYL TRANSFERASE SQD2"/>
    <property type="match status" value="1"/>
</dbReference>
<dbReference type="SUPFAM" id="SSF53756">
    <property type="entry name" value="UDP-Glycosyltransferase/glycogen phosphorylase"/>
    <property type="match status" value="1"/>
</dbReference>
<gene>
    <name evidence="2" type="ORF">KFL01_13280</name>
</gene>
<dbReference type="Gene3D" id="3.40.50.2000">
    <property type="entry name" value="Glycogen Phosphorylase B"/>
    <property type="match status" value="2"/>
</dbReference>
<dbReference type="RefSeq" id="WP_083529324.1">
    <property type="nucleotide sequence ID" value="NZ_BJZR01000028.1"/>
</dbReference>
<dbReference type="InterPro" id="IPR050194">
    <property type="entry name" value="Glycosyltransferase_grp1"/>
</dbReference>
<sequence>MRIAIIHPWFPQYRREFFALLREKSLENGFFVDIYYGAAPPEVAARDDAVADVSATELPTKYFSVGTRSIGYKSLREVRKAGGYELVIVEQAVRNLETYALLINPLSRHLAFWGHGRTYTKSVGKCQERLKTLLTNRSDWFFSYTEGGAAAVAGHGFPSSSVTVVNNSIDTRSLQKSIADVRSRDVEVYKKTIGAHGRLGLFMGGLDQSKRIDFLIAAAARVAEQIPHFKLVIAGRGIEERVVAKAAEENEFIVYAGPLAGKQKALAMGASDVLMMPGRVGLVAVDSFAAGTPIVTTDWPWHAPEFEYLEHGVNAVISEDNIETYSSSVVDVLANQDQLEKLSEGCVIASKKYTVENMVNNFVQGLVNYRESFTESNV</sequence>
<organism evidence="2 3">
    <name type="scientific">Kocuria flava</name>
    <dbReference type="NCBI Taxonomy" id="446860"/>
    <lineage>
        <taxon>Bacteria</taxon>
        <taxon>Bacillati</taxon>
        <taxon>Actinomycetota</taxon>
        <taxon>Actinomycetes</taxon>
        <taxon>Micrococcales</taxon>
        <taxon>Micrococcaceae</taxon>
        <taxon>Kocuria</taxon>
    </lineage>
</organism>
<dbReference type="Pfam" id="PF13692">
    <property type="entry name" value="Glyco_trans_1_4"/>
    <property type="match status" value="1"/>
</dbReference>
<dbReference type="Proteomes" id="UP000321155">
    <property type="component" value="Unassembled WGS sequence"/>
</dbReference>